<keyword evidence="2" id="KW-1185">Reference proteome</keyword>
<dbReference type="InterPro" id="IPR023214">
    <property type="entry name" value="HAD_sf"/>
</dbReference>
<dbReference type="Gene3D" id="3.40.50.1000">
    <property type="entry name" value="HAD superfamily/HAD-like"/>
    <property type="match status" value="1"/>
</dbReference>
<dbReference type="RefSeq" id="WP_148339971.1">
    <property type="nucleotide sequence ID" value="NZ_LR699119.1"/>
</dbReference>
<name>A0A5E4PJB8_9COXI</name>
<gene>
    <name evidence="1" type="ORF">AQUSIP_19890</name>
</gene>
<dbReference type="Proteomes" id="UP000324194">
    <property type="component" value="Chromosome 1"/>
</dbReference>
<protein>
    <submittedName>
        <fullName evidence="1">Uncharacterized protein</fullName>
    </submittedName>
</protein>
<proteinExistence type="predicted"/>
<dbReference type="EMBL" id="LR699119">
    <property type="protein sequence ID" value="VVC76665.1"/>
    <property type="molecule type" value="Genomic_DNA"/>
</dbReference>
<reference evidence="1 2" key="1">
    <citation type="submission" date="2019-08" db="EMBL/GenBank/DDBJ databases">
        <authorList>
            <person name="Guy L."/>
        </authorList>
    </citation>
    <scope>NUCLEOTIDE SEQUENCE [LARGE SCALE GENOMIC DNA]</scope>
    <source>
        <strain evidence="1 2">SGT-108</strain>
    </source>
</reference>
<dbReference type="OrthoDB" id="9816424at2"/>
<dbReference type="SUPFAM" id="SSF56784">
    <property type="entry name" value="HAD-like"/>
    <property type="match status" value="1"/>
</dbReference>
<dbReference type="Gene3D" id="1.10.150.400">
    <property type="match status" value="1"/>
</dbReference>
<evidence type="ECO:0000313" key="2">
    <source>
        <dbReference type="Proteomes" id="UP000324194"/>
    </source>
</evidence>
<evidence type="ECO:0000313" key="1">
    <source>
        <dbReference type="EMBL" id="VVC76665.1"/>
    </source>
</evidence>
<dbReference type="KEGG" id="asip:AQUSIP_19890"/>
<sequence length="829" mass="94402">MAVVTKQMAYGPEHSPNRIRANDLAALPDRCHTPIDTLSLDCFDTLLWRKYASPHDVFYQLQHAASFQSLGMTAAMRIQAEDRARRLMLLNQQHSEVRLRDIYLANHPELDKRQLDALSEEEIAAEMEACFAYPPMVQLIRDAQSRGMKIIIVSDTYFEEPQLRRLLTAALPADVMAAIDSIYCSCDYGKSKATGLFEKIVRSRGNTPENYLHIGDHAASDYAAPRAFRLNALQFQREDEYMTNLLRLQAIAAGMMDTGTRSTRPVPSPFLGVFAMEKTAENKPESLIGYASLGPIMYTFARYICDEIEQMRREGKQPKALFLMRDAYLPSLACSALTRSTLGACVSISRFAAYAASFRSQREIDRYLAESAHSQRFRDMARQLLLPDKVAEPLIRTAHRHAQPEIEFARLVRRRDILRMILDKSAQYRSRLLRHLQKTAGIAAKDTLVFIDLGYHGTVQDLLTPVFADMNIEVTGRYLITLRTPGWESRRRGLLDPSWCDDKALQTLVSYIALLEQLCTSNQGSVVDYDREGSAVHAVAAISAQQHAKLFQIQSECLRFIHDAQRYFQDIKPHISPFLLRETVRAELCRMIFFPTAPELQYLRSFQFDWNLGTQDVSTVFDPEQGLKGLHRRGLFFIEKNSKTMRMNYPAELRAAGFELTLALLSQQRFGLDIKLKDMLPRQSHLPATLARGHETHQTILDAQMTYDGYYTAWTPVGEGDIQVSVLWGKKHEWIQIESAELIQMDAFIAQNESQHTHDAWPCLAFDQMTEHRGRLFHCTSGTSSMTLKPSLQPEPGRQYVFRIVYRPLAPPAPEPAAVMQGPKITFTF</sequence>
<dbReference type="AlphaFoldDB" id="A0A5E4PJB8"/>
<organism evidence="1 2">
    <name type="scientific">Aquicella siphonis</name>
    <dbReference type="NCBI Taxonomy" id="254247"/>
    <lineage>
        <taxon>Bacteria</taxon>
        <taxon>Pseudomonadati</taxon>
        <taxon>Pseudomonadota</taxon>
        <taxon>Gammaproteobacteria</taxon>
        <taxon>Legionellales</taxon>
        <taxon>Coxiellaceae</taxon>
        <taxon>Aquicella</taxon>
    </lineage>
</organism>
<dbReference type="Pfam" id="PF00702">
    <property type="entry name" value="Hydrolase"/>
    <property type="match status" value="1"/>
</dbReference>
<accession>A0A5E4PJB8</accession>
<dbReference type="InterPro" id="IPR036412">
    <property type="entry name" value="HAD-like_sf"/>
</dbReference>